<dbReference type="CDD" id="cd09019">
    <property type="entry name" value="galactose_mutarotase_like"/>
    <property type="match status" value="1"/>
</dbReference>
<dbReference type="KEGG" id="hmn:HM131_12170"/>
<proteinExistence type="inferred from homology"/>
<dbReference type="InterPro" id="IPR014718">
    <property type="entry name" value="GH-type_carb-bd"/>
</dbReference>
<feature type="binding site" evidence="7">
    <location>
        <position position="252"/>
    </location>
    <ligand>
        <name>beta-D-galactose</name>
        <dbReference type="ChEBI" id="CHEBI:27667"/>
    </ligand>
</feature>
<dbReference type="InterPro" id="IPR015443">
    <property type="entry name" value="Aldose_1-epimerase"/>
</dbReference>
<dbReference type="Pfam" id="PF01263">
    <property type="entry name" value="Aldose_epim"/>
    <property type="match status" value="1"/>
</dbReference>
<keyword evidence="3 5" id="KW-0413">Isomerase</keyword>
<dbReference type="Proteomes" id="UP000192527">
    <property type="component" value="Chromosome"/>
</dbReference>
<dbReference type="Gene3D" id="2.70.98.10">
    <property type="match status" value="1"/>
</dbReference>
<evidence type="ECO:0000256" key="8">
    <source>
        <dbReference type="PIRSR" id="PIRSR005096-3"/>
    </source>
</evidence>
<comment type="pathway">
    <text evidence="1 5">Carbohydrate metabolism; hexose metabolism.</text>
</comment>
<dbReference type="GO" id="GO:0006006">
    <property type="term" value="P:glucose metabolic process"/>
    <property type="evidence" value="ECO:0007669"/>
    <property type="project" value="TreeGrafter"/>
</dbReference>
<evidence type="ECO:0000256" key="4">
    <source>
        <dbReference type="ARBA" id="ARBA00023277"/>
    </source>
</evidence>
<protein>
    <recommendedName>
        <fullName evidence="5">Aldose 1-epimerase</fullName>
        <ecNumber evidence="5">5.1.3.3</ecNumber>
    </recommendedName>
</protein>
<dbReference type="GO" id="GO:0033499">
    <property type="term" value="P:galactose catabolic process via UDP-galactose, Leloir pathway"/>
    <property type="evidence" value="ECO:0007669"/>
    <property type="project" value="TreeGrafter"/>
</dbReference>
<keyword evidence="4 5" id="KW-0119">Carbohydrate metabolism</keyword>
<dbReference type="STRING" id="402384.HM131_12170"/>
<keyword evidence="10" id="KW-1185">Reference proteome</keyword>
<evidence type="ECO:0000313" key="9">
    <source>
        <dbReference type="EMBL" id="ARI79197.1"/>
    </source>
</evidence>
<comment type="catalytic activity">
    <reaction evidence="5">
        <text>alpha-D-glucose = beta-D-glucose</text>
        <dbReference type="Rhea" id="RHEA:10264"/>
        <dbReference type="ChEBI" id="CHEBI:15903"/>
        <dbReference type="ChEBI" id="CHEBI:17925"/>
        <dbReference type="EC" id="5.1.3.3"/>
    </reaction>
</comment>
<reference evidence="9 10" key="1">
    <citation type="submission" date="2017-04" db="EMBL/GenBank/DDBJ databases">
        <title>The whole genome sequencing and assembly of Halobacillus mangrovi strain.</title>
        <authorList>
            <person name="Lee S.-J."/>
            <person name="Park M.-K."/>
            <person name="Kim J.-Y."/>
            <person name="Lee Y.-J."/>
            <person name="Yi H."/>
            <person name="Bahn Y.-S."/>
            <person name="Kim J.F."/>
            <person name="Lee D.-W."/>
        </authorList>
    </citation>
    <scope>NUCLEOTIDE SEQUENCE [LARGE SCALE GENOMIC DNA]</scope>
    <source>
        <strain evidence="9 10">KTB 131</strain>
    </source>
</reference>
<dbReference type="PANTHER" id="PTHR10091">
    <property type="entry name" value="ALDOSE-1-EPIMERASE"/>
    <property type="match status" value="1"/>
</dbReference>
<dbReference type="InterPro" id="IPR047215">
    <property type="entry name" value="Galactose_mutarotase-like"/>
</dbReference>
<evidence type="ECO:0000256" key="3">
    <source>
        <dbReference type="ARBA" id="ARBA00023235"/>
    </source>
</evidence>
<evidence type="ECO:0000313" key="10">
    <source>
        <dbReference type="Proteomes" id="UP000192527"/>
    </source>
</evidence>
<dbReference type="InterPro" id="IPR011013">
    <property type="entry name" value="Gal_mutarotase_sf_dom"/>
</dbReference>
<dbReference type="EC" id="5.1.3.3" evidence="5"/>
<evidence type="ECO:0000256" key="6">
    <source>
        <dbReference type="PIRSR" id="PIRSR005096-1"/>
    </source>
</evidence>
<accession>A0A1W6A120</accession>
<dbReference type="InterPro" id="IPR008183">
    <property type="entry name" value="Aldose_1/G6P_1-epimerase"/>
</dbReference>
<evidence type="ECO:0000256" key="7">
    <source>
        <dbReference type="PIRSR" id="PIRSR005096-2"/>
    </source>
</evidence>
<feature type="binding site" evidence="8">
    <location>
        <begin position="179"/>
        <end position="181"/>
    </location>
    <ligand>
        <name>beta-D-galactose</name>
        <dbReference type="ChEBI" id="CHEBI:27667"/>
    </ligand>
</feature>
<organism evidence="9 10">
    <name type="scientific">Halobacillus mangrovi</name>
    <dbReference type="NCBI Taxonomy" id="402384"/>
    <lineage>
        <taxon>Bacteria</taxon>
        <taxon>Bacillati</taxon>
        <taxon>Bacillota</taxon>
        <taxon>Bacilli</taxon>
        <taxon>Bacillales</taxon>
        <taxon>Bacillaceae</taxon>
        <taxon>Halobacillus</taxon>
    </lineage>
</organism>
<dbReference type="PIRSF" id="PIRSF005096">
    <property type="entry name" value="GALM"/>
    <property type="match status" value="1"/>
</dbReference>
<comment type="similarity">
    <text evidence="2 5">Belongs to the aldose epimerase family.</text>
</comment>
<feature type="active site" description="Proton acceptor" evidence="6">
    <location>
        <position position="313"/>
    </location>
</feature>
<evidence type="ECO:0000256" key="5">
    <source>
        <dbReference type="PIRNR" id="PIRNR005096"/>
    </source>
</evidence>
<dbReference type="SUPFAM" id="SSF74650">
    <property type="entry name" value="Galactose mutarotase-like"/>
    <property type="match status" value="1"/>
</dbReference>
<name>A0A1W6A120_9BACI</name>
<dbReference type="GO" id="GO:0030246">
    <property type="term" value="F:carbohydrate binding"/>
    <property type="evidence" value="ECO:0007669"/>
    <property type="project" value="InterPro"/>
</dbReference>
<sequence length="348" mass="39413">MKIQNSEVRVKGNQTWNVYRLENDQGMNVEFLNYGGIITDLSVPDRNGNKENVVLAFKNYDDYLDNPIYFGALIGRVAGRIKQSSFELNGQSYQLDRNEGDNHLHGGKDGFHSRIWEVSPYETEEEVGAKLSIVSPDGDGGYPGQVKVEVTYTLTNDNKFIISYEASSDQTTPLTLTNHMYFNLSGNNKRTLEDQELILDSSKMVELDEELIPTGKWLDVTNSPFDFRDKKKLKSVFTYETSQQKIANGGMDHFFKFDKQQEVDVYLEDPKSGRTMGIETEQPGIVIYTSNSFPEGIELAEGKPKKHAGICFETQSSPASLHEEGFPNVILDKEQTYSKQTTFRFGIQ</sequence>
<gene>
    <name evidence="9" type="ORF">HM131_12170</name>
</gene>
<dbReference type="NCBIfam" id="NF008277">
    <property type="entry name" value="PRK11055.1"/>
    <property type="match status" value="1"/>
</dbReference>
<dbReference type="PANTHER" id="PTHR10091:SF0">
    <property type="entry name" value="GALACTOSE MUTAROTASE"/>
    <property type="match status" value="1"/>
</dbReference>
<dbReference type="GO" id="GO:0005737">
    <property type="term" value="C:cytoplasm"/>
    <property type="evidence" value="ECO:0007669"/>
    <property type="project" value="TreeGrafter"/>
</dbReference>
<dbReference type="GO" id="GO:0004034">
    <property type="term" value="F:aldose 1-epimerase activity"/>
    <property type="evidence" value="ECO:0007669"/>
    <property type="project" value="UniProtKB-EC"/>
</dbReference>
<evidence type="ECO:0000256" key="1">
    <source>
        <dbReference type="ARBA" id="ARBA00005028"/>
    </source>
</evidence>
<dbReference type="UniPathway" id="UPA00242"/>
<feature type="active site" description="Proton donor" evidence="6">
    <location>
        <position position="179"/>
    </location>
</feature>
<evidence type="ECO:0000256" key="2">
    <source>
        <dbReference type="ARBA" id="ARBA00006206"/>
    </source>
</evidence>
<dbReference type="EMBL" id="CP020772">
    <property type="protein sequence ID" value="ARI79197.1"/>
    <property type="molecule type" value="Genomic_DNA"/>
</dbReference>
<dbReference type="AlphaFoldDB" id="A0A1W6A120"/>